<protein>
    <submittedName>
        <fullName evidence="2">DUF3905 domain-containing protein</fullName>
    </submittedName>
</protein>
<keyword evidence="3" id="KW-1185">Reference proteome</keyword>
<dbReference type="EMBL" id="JBHSED010000007">
    <property type="protein sequence ID" value="MFC4303082.1"/>
    <property type="molecule type" value="Genomic_DNA"/>
</dbReference>
<sequence>MMSDAESGKAPYLGVQRAEGPDDPSLDPFELEFRPEDLVGRGPRESFVNDYGVVIGDHDYESEQSPLEQWSAETEPSVMAGEQWVHPYKDIGFLTSENRDLFERGIPLRRPFMHPAHSSAPDRLRDEEDGYPAPEVQDEP</sequence>
<dbReference type="Proteomes" id="UP001595755">
    <property type="component" value="Unassembled WGS sequence"/>
</dbReference>
<comment type="caution">
    <text evidence="2">The sequence shown here is derived from an EMBL/GenBank/DDBJ whole genome shotgun (WGS) entry which is preliminary data.</text>
</comment>
<evidence type="ECO:0000313" key="3">
    <source>
        <dbReference type="Proteomes" id="UP001595755"/>
    </source>
</evidence>
<feature type="region of interest" description="Disordered" evidence="1">
    <location>
        <begin position="1"/>
        <end position="30"/>
    </location>
</feature>
<accession>A0ABV8S6T0</accession>
<organism evidence="2 3">
    <name type="scientific">Cohnella boryungensis</name>
    <dbReference type="NCBI Taxonomy" id="768479"/>
    <lineage>
        <taxon>Bacteria</taxon>
        <taxon>Bacillati</taxon>
        <taxon>Bacillota</taxon>
        <taxon>Bacilli</taxon>
        <taxon>Bacillales</taxon>
        <taxon>Paenibacillaceae</taxon>
        <taxon>Cohnella</taxon>
    </lineage>
</organism>
<gene>
    <name evidence="2" type="ORF">ACFO1S_06430</name>
</gene>
<dbReference type="InterPro" id="IPR024999">
    <property type="entry name" value="DUF3905"/>
</dbReference>
<dbReference type="Pfam" id="PF13045">
    <property type="entry name" value="DUF3905"/>
    <property type="match status" value="1"/>
</dbReference>
<feature type="region of interest" description="Disordered" evidence="1">
    <location>
        <begin position="110"/>
        <end position="140"/>
    </location>
</feature>
<evidence type="ECO:0000256" key="1">
    <source>
        <dbReference type="SAM" id="MobiDB-lite"/>
    </source>
</evidence>
<name>A0ABV8S6T0_9BACL</name>
<reference evidence="3" key="1">
    <citation type="journal article" date="2019" name="Int. J. Syst. Evol. Microbiol.">
        <title>The Global Catalogue of Microorganisms (GCM) 10K type strain sequencing project: providing services to taxonomists for standard genome sequencing and annotation.</title>
        <authorList>
            <consortium name="The Broad Institute Genomics Platform"/>
            <consortium name="The Broad Institute Genome Sequencing Center for Infectious Disease"/>
            <person name="Wu L."/>
            <person name="Ma J."/>
        </authorList>
    </citation>
    <scope>NUCLEOTIDE SEQUENCE [LARGE SCALE GENOMIC DNA]</scope>
    <source>
        <strain evidence="3">CGMCC 4.1641</strain>
    </source>
</reference>
<proteinExistence type="predicted"/>
<evidence type="ECO:0000313" key="2">
    <source>
        <dbReference type="EMBL" id="MFC4303082.1"/>
    </source>
</evidence>